<evidence type="ECO:0000313" key="3">
    <source>
        <dbReference type="Proteomes" id="UP001333102"/>
    </source>
</evidence>
<keyword evidence="3" id="KW-1185">Reference proteome</keyword>
<sequence>MSWSRMVEEAPDAGSSPRQAVQQLVRYAQVGPPARELPQAFSEFFGPDVETHEIPGGSTGALFVEWFLFDRPTSSGETPAREYAMASRALSAHQRRAFFDLAETVPGFFEVVGFGPGGMWLTFFPAPGRRGTGEAGADSIWVEEPAAARRLARGDVIWTRLLRWKGRWHLATCCFVLPPSAHDVLRPLARLRARMSDGAWRLLMGRLQPQFFRDLVADSDDGQPVAPPDAIPLTATERRYYLMEARSLLQRSNLRLALQRYWRVLVDDPRDVEARLGVAQVRVGQGRIGAAERAFRSVLAEHPDHPVALSGLGRLLAARGASVEASRLLLRLERRGRARPDDLATLGRIALRRGRRAEAVRWFERCVEQAAEHGRAGPGPRLRLRRPRQHWRWVGTCSRRAMHQRPGPSSSGPPPRHRPARRGPRPGTGWGDAWRGRGSPWRPPRRSSRPCAWAWVNPSCGPR</sequence>
<evidence type="ECO:0000313" key="2">
    <source>
        <dbReference type="EMBL" id="WRP15328.1"/>
    </source>
</evidence>
<name>A0ABZ1BT27_9FIRM</name>
<dbReference type="Gene3D" id="1.25.40.10">
    <property type="entry name" value="Tetratricopeptide repeat domain"/>
    <property type="match status" value="1"/>
</dbReference>
<dbReference type="EMBL" id="CP141614">
    <property type="protein sequence ID" value="WRP15328.1"/>
    <property type="molecule type" value="Genomic_DNA"/>
</dbReference>
<dbReference type="SMART" id="SM00028">
    <property type="entry name" value="TPR"/>
    <property type="match status" value="2"/>
</dbReference>
<reference evidence="3" key="1">
    <citation type="submission" date="2023-12" db="EMBL/GenBank/DDBJ databases">
        <title>Novel isolates from deep terrestrial aquifers shed light on the physiology and ecology of the class Limnochordia.</title>
        <authorList>
            <person name="Karnachuk O.V."/>
            <person name="Lukina A.P."/>
            <person name="Avakyan M.R."/>
            <person name="Kadnikov V."/>
            <person name="Begmatov S."/>
            <person name="Beletsky A.V."/>
            <person name="Mardanov A.V."/>
            <person name="Ravin N.V."/>
        </authorList>
    </citation>
    <scope>NUCLEOTIDE SEQUENCE [LARGE SCALE GENOMIC DNA]</scope>
    <source>
        <strain evidence="3">LN</strain>
    </source>
</reference>
<organism evidence="2 3">
    <name type="scientific">Geochorda subterranea</name>
    <dbReference type="NCBI Taxonomy" id="3109564"/>
    <lineage>
        <taxon>Bacteria</taxon>
        <taxon>Bacillati</taxon>
        <taxon>Bacillota</taxon>
        <taxon>Limnochordia</taxon>
        <taxon>Limnochordales</taxon>
        <taxon>Geochordaceae</taxon>
        <taxon>Geochorda</taxon>
    </lineage>
</organism>
<feature type="compositionally biased region" description="Basic residues" evidence="1">
    <location>
        <begin position="415"/>
        <end position="424"/>
    </location>
</feature>
<proteinExistence type="predicted"/>
<protein>
    <submittedName>
        <fullName evidence="2">Tetratricopeptide repeat protein</fullName>
    </submittedName>
</protein>
<accession>A0ABZ1BT27</accession>
<dbReference type="InterPro" id="IPR019734">
    <property type="entry name" value="TPR_rpt"/>
</dbReference>
<dbReference type="Proteomes" id="UP001333102">
    <property type="component" value="Chromosome"/>
</dbReference>
<feature type="region of interest" description="Disordered" evidence="1">
    <location>
        <begin position="397"/>
        <end position="463"/>
    </location>
</feature>
<dbReference type="Pfam" id="PF14559">
    <property type="entry name" value="TPR_19"/>
    <property type="match status" value="1"/>
</dbReference>
<evidence type="ECO:0000256" key="1">
    <source>
        <dbReference type="SAM" id="MobiDB-lite"/>
    </source>
</evidence>
<dbReference type="SUPFAM" id="SSF48452">
    <property type="entry name" value="TPR-like"/>
    <property type="match status" value="1"/>
</dbReference>
<gene>
    <name evidence="2" type="ORF">VLY81_03950</name>
</gene>
<dbReference type="InterPro" id="IPR011990">
    <property type="entry name" value="TPR-like_helical_dom_sf"/>
</dbReference>